<organism evidence="2">
    <name type="scientific">mine drainage metagenome</name>
    <dbReference type="NCBI Taxonomy" id="410659"/>
    <lineage>
        <taxon>unclassified sequences</taxon>
        <taxon>metagenomes</taxon>
        <taxon>ecological metagenomes</taxon>
    </lineage>
</organism>
<dbReference type="InterPro" id="IPR011060">
    <property type="entry name" value="RibuloseP-bd_barrel"/>
</dbReference>
<gene>
    <name evidence="2" type="ORF">B1A_03296</name>
</gene>
<dbReference type="InterPro" id="IPR006062">
    <property type="entry name" value="His_biosynth"/>
</dbReference>
<dbReference type="GO" id="GO:0005737">
    <property type="term" value="C:cytoplasm"/>
    <property type="evidence" value="ECO:0007669"/>
    <property type="project" value="TreeGrafter"/>
</dbReference>
<evidence type="ECO:0000256" key="1">
    <source>
        <dbReference type="ARBA" id="ARBA00009667"/>
    </source>
</evidence>
<reference evidence="2" key="1">
    <citation type="submission" date="2013-08" db="EMBL/GenBank/DDBJ databases">
        <authorList>
            <person name="Mendez C."/>
            <person name="Richter M."/>
            <person name="Ferrer M."/>
            <person name="Sanchez J."/>
        </authorList>
    </citation>
    <scope>NUCLEOTIDE SEQUENCE</scope>
</reference>
<dbReference type="GO" id="GO:0000162">
    <property type="term" value="P:L-tryptophan biosynthetic process"/>
    <property type="evidence" value="ECO:0007669"/>
    <property type="project" value="TreeGrafter"/>
</dbReference>
<proteinExistence type="inferred from homology"/>
<dbReference type="InterPro" id="IPR044524">
    <property type="entry name" value="Isoase_HisA-like"/>
</dbReference>
<dbReference type="GO" id="GO:0003949">
    <property type="term" value="F:1-(5-phosphoribosyl)-5-[(5-phosphoribosylamino)methylideneamino]imidazole-4-carboxamide isomerase activity"/>
    <property type="evidence" value="ECO:0007669"/>
    <property type="project" value="InterPro"/>
</dbReference>
<feature type="non-terminal residue" evidence="2">
    <location>
        <position position="165"/>
    </location>
</feature>
<dbReference type="AlphaFoldDB" id="T1BUK4"/>
<dbReference type="Gene3D" id="3.20.20.70">
    <property type="entry name" value="Aldolase class I"/>
    <property type="match status" value="1"/>
</dbReference>
<dbReference type="InterPro" id="IPR013785">
    <property type="entry name" value="Aldolase_TIM"/>
</dbReference>
<dbReference type="PANTHER" id="PTHR43090">
    <property type="entry name" value="1-(5-PHOSPHORIBOSYL)-5-[(5-PHOSPHORIBOSYLAMINO)METHYLIDENEAMINO] IMIDAZOLE-4-CARBOXAMIDE ISOMERASE"/>
    <property type="match status" value="1"/>
</dbReference>
<dbReference type="PANTHER" id="PTHR43090:SF2">
    <property type="entry name" value="1-(5-PHOSPHORIBOSYL)-5-[(5-PHOSPHORIBOSYLAMINO)METHYLIDENEAMINO] IMIDAZOLE-4-CARBOXAMIDE ISOMERASE"/>
    <property type="match status" value="1"/>
</dbReference>
<dbReference type="EMBL" id="AUZX01002426">
    <property type="protein sequence ID" value="EQD76641.1"/>
    <property type="molecule type" value="Genomic_DNA"/>
</dbReference>
<comment type="similarity">
    <text evidence="1">Belongs to the HisA/HisF family.</text>
</comment>
<comment type="caution">
    <text evidence="2">The sequence shown here is derived from an EMBL/GenBank/DDBJ whole genome shotgun (WGS) entry which is preliminary data.</text>
</comment>
<name>T1BUK4_9ZZZZ</name>
<reference evidence="2" key="2">
    <citation type="journal article" date="2014" name="ISME J.">
        <title>Microbial stratification in low pH oxic and suboxic macroscopic growths along an acid mine drainage.</title>
        <authorList>
            <person name="Mendez-Garcia C."/>
            <person name="Mesa V."/>
            <person name="Sprenger R.R."/>
            <person name="Richter M."/>
            <person name="Diez M.S."/>
            <person name="Solano J."/>
            <person name="Bargiela R."/>
            <person name="Golyshina O.V."/>
            <person name="Manteca A."/>
            <person name="Ramos J.L."/>
            <person name="Gallego J.R."/>
            <person name="Llorente I."/>
            <person name="Martins Dos Santos V.A."/>
            <person name="Jensen O.N."/>
            <person name="Pelaez A.I."/>
            <person name="Sanchez J."/>
            <person name="Ferrer M."/>
        </authorList>
    </citation>
    <scope>NUCLEOTIDE SEQUENCE</scope>
</reference>
<evidence type="ECO:0000313" key="2">
    <source>
        <dbReference type="EMBL" id="EQD76641.1"/>
    </source>
</evidence>
<dbReference type="Pfam" id="PF00977">
    <property type="entry name" value="His_biosynth"/>
    <property type="match status" value="1"/>
</dbReference>
<accession>T1BUK4</accession>
<keyword evidence="2" id="KW-0413">Isomerase</keyword>
<dbReference type="GO" id="GO:0000105">
    <property type="term" value="P:L-histidine biosynthetic process"/>
    <property type="evidence" value="ECO:0007669"/>
    <property type="project" value="InterPro"/>
</dbReference>
<feature type="non-terminal residue" evidence="2">
    <location>
        <position position="1"/>
    </location>
</feature>
<sequence length="165" mass="17364">ELAQRYRALGASWLHVVDLDGARQGRWVNLDRISEIAAAAGIPVQAGGGARDRKSVEAALSQGVRRVIISTAALADADLLEALVQDFGEAIVVSLDARRGRLMARGWLADTGEELAEAARRMVDCGVRRLVHTDTLRDGTMAGADLAGLGQLLPLGAEIMVAGGI</sequence>
<dbReference type="SUPFAM" id="SSF51366">
    <property type="entry name" value="Ribulose-phoshate binding barrel"/>
    <property type="match status" value="1"/>
</dbReference>
<protein>
    <submittedName>
        <fullName evidence="2">Phosphoribosylformimino-5-aminoimidazole carboxamide ribotide isomerase</fullName>
    </submittedName>
</protein>